<dbReference type="EMBL" id="PYSW02000010">
    <property type="protein sequence ID" value="KAG2388387.1"/>
    <property type="molecule type" value="Genomic_DNA"/>
</dbReference>
<dbReference type="AlphaFoldDB" id="A0AA88GT42"/>
<sequence length="303" mass="36334">MNNTRWFLVMRKASSFNHACVLHHQGPMMYRSFSYCRLSLTSLDNDQNQSHSDKRDTTASSPPSRNTFSHLFQKIFKLYQSLTNYLFKFQMNYTNVFFSSYNRDLSPYFSDLKNKNKISTGNTYESMTSGKFAQTRKDLDLDNMESLEPLFEKDLFLYFVFKNHLLVKYLKLLAFRKQHTELDTSEFHSFYELFTSQQCYKDFMKHVQLEDQSFQVENIQNIDIINIQNNIVDDYIQVLIDIEMYNYSKDGTYFYSVFYIEKKYPLNYDSHQEKKPKDELEALKHFISGWKFSRVPQIMKLES</sequence>
<dbReference type="Proteomes" id="UP000816034">
    <property type="component" value="Unassembled WGS sequence"/>
</dbReference>
<dbReference type="GeneID" id="68093013"/>
<feature type="region of interest" description="Disordered" evidence="1">
    <location>
        <begin position="45"/>
        <end position="65"/>
    </location>
</feature>
<accession>A0AA88GT42</accession>
<evidence type="ECO:0000256" key="1">
    <source>
        <dbReference type="SAM" id="MobiDB-lite"/>
    </source>
</evidence>
<proteinExistence type="predicted"/>
<keyword evidence="3" id="KW-1185">Reference proteome</keyword>
<protein>
    <submittedName>
        <fullName evidence="2">Uncharacterized protein</fullName>
    </submittedName>
</protein>
<organism evidence="2 3">
    <name type="scientific">Naegleria lovaniensis</name>
    <name type="common">Amoeba</name>
    <dbReference type="NCBI Taxonomy" id="51637"/>
    <lineage>
        <taxon>Eukaryota</taxon>
        <taxon>Discoba</taxon>
        <taxon>Heterolobosea</taxon>
        <taxon>Tetramitia</taxon>
        <taxon>Eutetramitia</taxon>
        <taxon>Vahlkampfiidae</taxon>
        <taxon>Naegleria</taxon>
    </lineage>
</organism>
<name>A0AA88GT42_NAELO</name>
<evidence type="ECO:0000313" key="2">
    <source>
        <dbReference type="EMBL" id="KAG2388387.1"/>
    </source>
</evidence>
<gene>
    <name evidence="2" type="ORF">C9374_000551</name>
</gene>
<comment type="caution">
    <text evidence="2">The sequence shown here is derived from an EMBL/GenBank/DDBJ whole genome shotgun (WGS) entry which is preliminary data.</text>
</comment>
<dbReference type="RefSeq" id="XP_044552379.1">
    <property type="nucleotide sequence ID" value="XM_044695268.1"/>
</dbReference>
<reference evidence="2 3" key="1">
    <citation type="journal article" date="2018" name="BMC Genomics">
        <title>The genome of Naegleria lovaniensis, the basis for a comparative approach to unravel pathogenicity factors of the human pathogenic amoeba N. fowleri.</title>
        <authorList>
            <person name="Liechti N."/>
            <person name="Schurch N."/>
            <person name="Bruggmann R."/>
            <person name="Wittwer M."/>
        </authorList>
    </citation>
    <scope>NUCLEOTIDE SEQUENCE [LARGE SCALE GENOMIC DNA]</scope>
    <source>
        <strain evidence="2 3">ATCC 30569</strain>
    </source>
</reference>
<evidence type="ECO:0000313" key="3">
    <source>
        <dbReference type="Proteomes" id="UP000816034"/>
    </source>
</evidence>